<dbReference type="RefSeq" id="WP_280941798.1">
    <property type="nucleotide sequence ID" value="NZ_JARYGX010000013.1"/>
</dbReference>
<evidence type="ECO:0000313" key="3">
    <source>
        <dbReference type="Proteomes" id="UP001160550"/>
    </source>
</evidence>
<feature type="region of interest" description="Disordered" evidence="1">
    <location>
        <begin position="42"/>
        <end position="64"/>
    </location>
</feature>
<accession>A0ABT6MPN9</accession>
<dbReference type="PANTHER" id="PTHR41532">
    <property type="entry name" value="FIXS PROTEIN"/>
    <property type="match status" value="1"/>
</dbReference>
<dbReference type="Proteomes" id="UP001160550">
    <property type="component" value="Unassembled WGS sequence"/>
</dbReference>
<name>A0ABT6MPN9_9GAMM</name>
<reference evidence="2" key="1">
    <citation type="journal article" date="2007" name="Int. J. Syst. Evol. Microbiol.">
        <title>Luteimonas composti sp. nov., a moderately thermophilic bacterium isolated from food waste.</title>
        <authorList>
            <person name="Young C.C."/>
            <person name="Kampfer P."/>
            <person name="Chen W.M."/>
            <person name="Yen W.S."/>
            <person name="Arun A.B."/>
            <person name="Lai W.A."/>
            <person name="Shen F.T."/>
            <person name="Rekha P.D."/>
            <person name="Lin K.Y."/>
            <person name="Chou J.H."/>
        </authorList>
    </citation>
    <scope>NUCLEOTIDE SEQUENCE</scope>
    <source>
        <strain evidence="2">CC-YY355</strain>
    </source>
</reference>
<reference evidence="2" key="2">
    <citation type="submission" date="2023-04" db="EMBL/GenBank/DDBJ databases">
        <authorList>
            <person name="Sun J.-Q."/>
        </authorList>
    </citation>
    <scope>NUCLEOTIDE SEQUENCE</scope>
    <source>
        <strain evidence="2">CC-YY355</strain>
    </source>
</reference>
<dbReference type="EMBL" id="JARYGX010000013">
    <property type="protein sequence ID" value="MDH7452592.1"/>
    <property type="molecule type" value="Genomic_DNA"/>
</dbReference>
<dbReference type="PANTHER" id="PTHR41532:SF1">
    <property type="entry name" value="FIXS PROTEIN"/>
    <property type="match status" value="1"/>
</dbReference>
<comment type="caution">
    <text evidence="2">The sequence shown here is derived from an EMBL/GenBank/DDBJ whole genome shotgun (WGS) entry which is preliminary data.</text>
</comment>
<keyword evidence="3" id="KW-1185">Reference proteome</keyword>
<evidence type="ECO:0000313" key="2">
    <source>
        <dbReference type="EMBL" id="MDH7452592.1"/>
    </source>
</evidence>
<dbReference type="Pfam" id="PF03597">
    <property type="entry name" value="FixS"/>
    <property type="match status" value="1"/>
</dbReference>
<evidence type="ECO:0000256" key="1">
    <source>
        <dbReference type="SAM" id="MobiDB-lite"/>
    </source>
</evidence>
<organism evidence="2 3">
    <name type="scientific">Luteimonas composti</name>
    <dbReference type="NCBI Taxonomy" id="398257"/>
    <lineage>
        <taxon>Bacteria</taxon>
        <taxon>Pseudomonadati</taxon>
        <taxon>Pseudomonadota</taxon>
        <taxon>Gammaproteobacteria</taxon>
        <taxon>Lysobacterales</taxon>
        <taxon>Lysobacteraceae</taxon>
        <taxon>Luteimonas</taxon>
    </lineage>
</organism>
<dbReference type="NCBIfam" id="TIGR00847">
    <property type="entry name" value="ccoS"/>
    <property type="match status" value="1"/>
</dbReference>
<protein>
    <submittedName>
        <fullName evidence="2">Cbb3-type cytochrome oxidase assembly protein CcoS</fullName>
    </submittedName>
</protein>
<proteinExistence type="predicted"/>
<sequence>MRILLLLVPISLVLLGLAIWAFVWAVRRGQFDDLDTPALDILREDEQDRPRGERPRPLEPPHAD</sequence>
<dbReference type="InterPro" id="IPR004714">
    <property type="entry name" value="Cyt_oxidase_maturation_cbb3"/>
</dbReference>
<gene>
    <name evidence="2" type="primary">ccoS</name>
    <name evidence="2" type="ORF">QF205_05765</name>
</gene>